<evidence type="ECO:0000256" key="10">
    <source>
        <dbReference type="PIRSR" id="PIRSR602401-1"/>
    </source>
</evidence>
<keyword evidence="4 10" id="KW-0479">Metal-binding</keyword>
<evidence type="ECO:0000313" key="14">
    <source>
        <dbReference type="Proteomes" id="UP000026962"/>
    </source>
</evidence>
<name>A0A0E0M5E1_ORYPU</name>
<evidence type="ECO:0000256" key="3">
    <source>
        <dbReference type="ARBA" id="ARBA00022692"/>
    </source>
</evidence>
<dbReference type="Gene3D" id="1.10.630.10">
    <property type="entry name" value="Cytochrome P450"/>
    <property type="match status" value="1"/>
</dbReference>
<evidence type="ECO:0000256" key="7">
    <source>
        <dbReference type="ARBA" id="ARBA00023004"/>
    </source>
</evidence>
<evidence type="ECO:0000256" key="5">
    <source>
        <dbReference type="ARBA" id="ARBA00022989"/>
    </source>
</evidence>
<feature type="signal peptide" evidence="12">
    <location>
        <begin position="1"/>
        <end position="22"/>
    </location>
</feature>
<comment type="cofactor">
    <cofactor evidence="10">
        <name>heme</name>
        <dbReference type="ChEBI" id="CHEBI:30413"/>
    </cofactor>
</comment>
<evidence type="ECO:0000256" key="4">
    <source>
        <dbReference type="ARBA" id="ARBA00022723"/>
    </source>
</evidence>
<dbReference type="PANTHER" id="PTHR24298:SF152">
    <property type="entry name" value="CYTOCHROME P450 FAMILY PROTEIN, EXPRESSED"/>
    <property type="match status" value="1"/>
</dbReference>
<dbReference type="Gramene" id="OPUNC10G01650.1">
    <property type="protein sequence ID" value="OPUNC10G01650.1"/>
    <property type="gene ID" value="OPUNC10G01650"/>
</dbReference>
<dbReference type="STRING" id="4537.A0A0E0M5E1"/>
<evidence type="ECO:0000256" key="11">
    <source>
        <dbReference type="RuleBase" id="RU000461"/>
    </source>
</evidence>
<dbReference type="Pfam" id="PF00067">
    <property type="entry name" value="p450"/>
    <property type="match status" value="1"/>
</dbReference>
<keyword evidence="5" id="KW-1133">Transmembrane helix</keyword>
<dbReference type="GO" id="GO:0020037">
    <property type="term" value="F:heme binding"/>
    <property type="evidence" value="ECO:0007669"/>
    <property type="project" value="InterPro"/>
</dbReference>
<comment type="subcellular location">
    <subcellularLocation>
        <location evidence="1">Membrane</location>
        <topology evidence="1">Single-pass membrane protein</topology>
    </subcellularLocation>
</comment>
<dbReference type="OMA" id="RAWERPT"/>
<evidence type="ECO:0000313" key="13">
    <source>
        <dbReference type="EnsemblPlants" id="OPUNC10G01650.1"/>
    </source>
</evidence>
<dbReference type="InterPro" id="IPR017972">
    <property type="entry name" value="Cyt_P450_CS"/>
</dbReference>
<keyword evidence="6 11" id="KW-0560">Oxidoreductase</keyword>
<dbReference type="GO" id="GO:0016709">
    <property type="term" value="F:oxidoreductase activity, acting on paired donors, with incorporation or reduction of molecular oxygen, NAD(P)H as one donor, and incorporation of one atom of oxygen"/>
    <property type="evidence" value="ECO:0007669"/>
    <property type="project" value="TreeGrafter"/>
</dbReference>
<evidence type="ECO:0000256" key="12">
    <source>
        <dbReference type="SAM" id="SignalP"/>
    </source>
</evidence>
<dbReference type="InterPro" id="IPR051103">
    <property type="entry name" value="Plant_metabolite_P450s"/>
</dbReference>
<evidence type="ECO:0000256" key="1">
    <source>
        <dbReference type="ARBA" id="ARBA00004167"/>
    </source>
</evidence>
<dbReference type="PRINTS" id="PR00385">
    <property type="entry name" value="P450"/>
</dbReference>
<keyword evidence="8 11" id="KW-0503">Monooxygenase</keyword>
<evidence type="ECO:0008006" key="15">
    <source>
        <dbReference type="Google" id="ProtNLM"/>
    </source>
</evidence>
<dbReference type="InterPro" id="IPR002401">
    <property type="entry name" value="Cyt_P450_E_grp-I"/>
</dbReference>
<accession>A0A0E0M5E1</accession>
<evidence type="ECO:0000256" key="2">
    <source>
        <dbReference type="ARBA" id="ARBA00022617"/>
    </source>
</evidence>
<evidence type="ECO:0000256" key="8">
    <source>
        <dbReference type="ARBA" id="ARBA00023033"/>
    </source>
</evidence>
<dbReference type="HOGENOM" id="CLU_001570_4_0_1"/>
<keyword evidence="2 10" id="KW-0349">Heme</keyword>
<reference evidence="13" key="1">
    <citation type="submission" date="2015-04" db="UniProtKB">
        <authorList>
            <consortium name="EnsemblPlants"/>
        </authorList>
    </citation>
    <scope>IDENTIFICATION</scope>
</reference>
<dbReference type="GO" id="GO:0005506">
    <property type="term" value="F:iron ion binding"/>
    <property type="evidence" value="ECO:0007669"/>
    <property type="project" value="InterPro"/>
</dbReference>
<keyword evidence="14" id="KW-1185">Reference proteome</keyword>
<protein>
    <recommendedName>
        <fullName evidence="15">Cytochrome P450</fullName>
    </recommendedName>
</protein>
<dbReference type="FunFam" id="1.10.630.10:FF:000012">
    <property type="entry name" value="Cytochrome P450 family protein"/>
    <property type="match status" value="1"/>
</dbReference>
<dbReference type="CDD" id="cd11075">
    <property type="entry name" value="CYP77_89"/>
    <property type="match status" value="1"/>
</dbReference>
<dbReference type="InterPro" id="IPR036396">
    <property type="entry name" value="Cyt_P450_sf"/>
</dbReference>
<dbReference type="Proteomes" id="UP000026962">
    <property type="component" value="Chromosome 10"/>
</dbReference>
<dbReference type="PANTHER" id="PTHR24298">
    <property type="entry name" value="FLAVONOID 3'-MONOOXYGENASE-RELATED"/>
    <property type="match status" value="1"/>
</dbReference>
<sequence>MELTWLLLLATLLLSTTLVVLLFHGKNIGSSATGGEKRRRLPPGPATVPVLGNLLWATNSGMDIMRAVRRLHARHGPMLGLRMGSRLEVIVADRRLAHAALVESGAAMADRPEFASRALLGLDTATISNSSYGPLWRLFRRNFVAEVAHPARLRQFAPARAAVLAELTDKLRRRQEDGGAGAGTILETFQYAMFFLLVAMCFGELLDERAVRDIAAAQRDLLLHSSKKLRVFSFLPAITTRLFAGRMKAMISMRQRLKGMFMPLIDTRRARKTNLVNHGDPTAPPPPANAATLPHSYVDTLLDLRVNDNDNGGERALTDDEMVALCSEFLNGGTDTTSTALEWIMAELVKNPSIQDKLHDEIKGAVTTNSGKVSEEDVHKMPYLKAVVLEGLRRHPPGHFVLPHAPAEDMELGGYTIPKGTLVNFTVADMGMDEATWDRPREFLPERFMAGGDGEGVDITGTREIRMMPFGAGRRICPGLGVATLHLEYFVANMVAAFEWRAAEGEAVDVDGEKLEFTVVMEKPLRARLLPREGFVTV</sequence>
<dbReference type="PROSITE" id="PS00086">
    <property type="entry name" value="CYTOCHROME_P450"/>
    <property type="match status" value="1"/>
</dbReference>
<comment type="similarity">
    <text evidence="11">Belongs to the cytochrome P450 family.</text>
</comment>
<dbReference type="eggNOG" id="KOG0156">
    <property type="taxonomic scope" value="Eukaryota"/>
</dbReference>
<dbReference type="EnsemblPlants" id="OPUNC10G01650.1">
    <property type="protein sequence ID" value="OPUNC10G01650.1"/>
    <property type="gene ID" value="OPUNC10G01650"/>
</dbReference>
<keyword evidence="3" id="KW-0812">Transmembrane</keyword>
<feature type="binding site" description="axial binding residue" evidence="10">
    <location>
        <position position="477"/>
    </location>
    <ligand>
        <name>heme</name>
        <dbReference type="ChEBI" id="CHEBI:30413"/>
    </ligand>
    <ligandPart>
        <name>Fe</name>
        <dbReference type="ChEBI" id="CHEBI:18248"/>
    </ligandPart>
</feature>
<dbReference type="PRINTS" id="PR00463">
    <property type="entry name" value="EP450I"/>
</dbReference>
<organism evidence="13">
    <name type="scientific">Oryza punctata</name>
    <name type="common">Red rice</name>
    <dbReference type="NCBI Taxonomy" id="4537"/>
    <lineage>
        <taxon>Eukaryota</taxon>
        <taxon>Viridiplantae</taxon>
        <taxon>Streptophyta</taxon>
        <taxon>Embryophyta</taxon>
        <taxon>Tracheophyta</taxon>
        <taxon>Spermatophyta</taxon>
        <taxon>Magnoliopsida</taxon>
        <taxon>Liliopsida</taxon>
        <taxon>Poales</taxon>
        <taxon>Poaceae</taxon>
        <taxon>BOP clade</taxon>
        <taxon>Oryzoideae</taxon>
        <taxon>Oryzeae</taxon>
        <taxon>Oryzinae</taxon>
        <taxon>Oryza</taxon>
    </lineage>
</organism>
<keyword evidence="12" id="KW-0732">Signal</keyword>
<keyword evidence="7 10" id="KW-0408">Iron</keyword>
<dbReference type="GO" id="GO:0016020">
    <property type="term" value="C:membrane"/>
    <property type="evidence" value="ECO:0007669"/>
    <property type="project" value="UniProtKB-SubCell"/>
</dbReference>
<feature type="chain" id="PRO_5002367409" description="Cytochrome P450" evidence="12">
    <location>
        <begin position="23"/>
        <end position="538"/>
    </location>
</feature>
<reference evidence="13" key="2">
    <citation type="submission" date="2018-05" db="EMBL/GenBank/DDBJ databases">
        <title>OpunRS2 (Oryza punctata Reference Sequence Version 2).</title>
        <authorList>
            <person name="Zhang J."/>
            <person name="Kudrna D."/>
            <person name="Lee S."/>
            <person name="Talag J."/>
            <person name="Welchert J."/>
            <person name="Wing R.A."/>
        </authorList>
    </citation>
    <scope>NUCLEOTIDE SEQUENCE [LARGE SCALE GENOMIC DNA]</scope>
</reference>
<keyword evidence="9" id="KW-0472">Membrane</keyword>
<evidence type="ECO:0000256" key="9">
    <source>
        <dbReference type="ARBA" id="ARBA00023136"/>
    </source>
</evidence>
<dbReference type="AlphaFoldDB" id="A0A0E0M5E1"/>
<proteinExistence type="inferred from homology"/>
<evidence type="ECO:0000256" key="6">
    <source>
        <dbReference type="ARBA" id="ARBA00023002"/>
    </source>
</evidence>
<dbReference type="SUPFAM" id="SSF48264">
    <property type="entry name" value="Cytochrome P450"/>
    <property type="match status" value="1"/>
</dbReference>
<dbReference type="InterPro" id="IPR001128">
    <property type="entry name" value="Cyt_P450"/>
</dbReference>